<protein>
    <submittedName>
        <fullName evidence="2">Uncharacterized protein</fullName>
    </submittedName>
</protein>
<sequence length="129" mass="14286">MAARRAIKPHHPSPSEATLASFTTLQQERSSRSKRARGEKMIPMVILAAAAAVCAYFWSPAAMMHAPGAAGRLIRRAAFEAFPELYCCLLRTFGPAEAAFVFRHLPRWLIRLLASHFGMCDDCLLVDVI</sequence>
<accession>A0A077S6P7</accession>
<name>A0A077S6P7_WHEAT</name>
<keyword evidence="1" id="KW-1133">Transmembrane helix</keyword>
<dbReference type="EMBL" id="HG670306">
    <property type="protein sequence ID" value="CDM85921.1"/>
    <property type="molecule type" value="Genomic_DNA"/>
</dbReference>
<proteinExistence type="predicted"/>
<evidence type="ECO:0000256" key="1">
    <source>
        <dbReference type="SAM" id="Phobius"/>
    </source>
</evidence>
<organism evidence="2">
    <name type="scientific">Triticum aestivum</name>
    <name type="common">Wheat</name>
    <dbReference type="NCBI Taxonomy" id="4565"/>
    <lineage>
        <taxon>Eukaryota</taxon>
        <taxon>Viridiplantae</taxon>
        <taxon>Streptophyta</taxon>
        <taxon>Embryophyta</taxon>
        <taxon>Tracheophyta</taxon>
        <taxon>Spermatophyta</taxon>
        <taxon>Magnoliopsida</taxon>
        <taxon>Liliopsida</taxon>
        <taxon>Poales</taxon>
        <taxon>Poaceae</taxon>
        <taxon>BOP clade</taxon>
        <taxon>Pooideae</taxon>
        <taxon>Triticodae</taxon>
        <taxon>Triticeae</taxon>
        <taxon>Triticinae</taxon>
        <taxon>Triticum</taxon>
    </lineage>
</organism>
<keyword evidence="1" id="KW-0472">Membrane</keyword>
<reference evidence="2" key="1">
    <citation type="journal article" date="2014" name="Science">
        <title>Structural and functional partitioning of bread wheat chromosome 3B.</title>
        <authorList>
            <person name="Choulet F."/>
            <person name="Alberti A."/>
            <person name="Theil S."/>
            <person name="Glover N."/>
            <person name="Barbe V."/>
            <person name="Daron J."/>
            <person name="Pingault L."/>
            <person name="Sourdille P."/>
            <person name="Couloux A."/>
            <person name="Paux E."/>
            <person name="Leroy P."/>
            <person name="Mangenot S."/>
            <person name="Guilhot N."/>
            <person name="Le Gouis J."/>
            <person name="Balfourier F."/>
            <person name="Alaux M."/>
            <person name="Jamilloux V."/>
            <person name="Poulain J."/>
            <person name="Durand C."/>
            <person name="Bellec A."/>
            <person name="Gaspin C."/>
            <person name="Safar J."/>
            <person name="Dolezel J."/>
            <person name="Rogers J."/>
            <person name="Vandepoele K."/>
            <person name="Aury J.M."/>
            <person name="Mayer K."/>
            <person name="Berges H."/>
            <person name="Quesneville H."/>
            <person name="Wincker P."/>
            <person name="Feuillet C."/>
        </authorList>
    </citation>
    <scope>NUCLEOTIDE SEQUENCE</scope>
</reference>
<evidence type="ECO:0000313" key="2">
    <source>
        <dbReference type="EMBL" id="CDM85921.1"/>
    </source>
</evidence>
<dbReference type="HOGENOM" id="CLU_1952795_0_0_1"/>
<gene>
    <name evidence="2" type="ORF">TRAES_3BF072400070CFD_c1</name>
</gene>
<keyword evidence="1" id="KW-0812">Transmembrane</keyword>
<dbReference type="AlphaFoldDB" id="A0A077S6P7"/>
<feature type="transmembrane region" description="Helical" evidence="1">
    <location>
        <begin position="41"/>
        <end position="58"/>
    </location>
</feature>